<proteinExistence type="predicted"/>
<evidence type="ECO:0000256" key="1">
    <source>
        <dbReference type="SAM" id="MobiDB-lite"/>
    </source>
</evidence>
<feature type="region of interest" description="Disordered" evidence="1">
    <location>
        <begin position="1"/>
        <end position="128"/>
    </location>
</feature>
<dbReference type="Proteomes" id="UP000092666">
    <property type="component" value="Unassembled WGS sequence"/>
</dbReference>
<organism evidence="2 3">
    <name type="scientific">Kwoniella heveanensis BCC8398</name>
    <dbReference type="NCBI Taxonomy" id="1296120"/>
    <lineage>
        <taxon>Eukaryota</taxon>
        <taxon>Fungi</taxon>
        <taxon>Dikarya</taxon>
        <taxon>Basidiomycota</taxon>
        <taxon>Agaricomycotina</taxon>
        <taxon>Tremellomycetes</taxon>
        <taxon>Tremellales</taxon>
        <taxon>Cryptococcaceae</taxon>
        <taxon>Kwoniella</taxon>
    </lineage>
</organism>
<sequence>MSSFHEYSHIRRMWSVDGPRSTASVKPITGPSHLPHETPRAAPHTSLAPWGGATATAGPAPPAPQTPSPSLASLSSLSIRISSPPPLGGTIPRSPGFISSSHSLPVKLPPRARQTASSKNPPRSGFELPSNLALAAQATYPNDSTDSRKSEEGRQSQAAGAGAAPVAQGGTSTTARAQHHQLFMRAMHDIVVQRRTGTAARSDASVGATTHGGGCVSDGTSSELGGINVVGTFQRPSTDASANALQRVRPVARSAATPTATARVLAPLPKPTQVERGIQASATPPGYLPSRTHTSSRAPIPQGSIQSFLNSIRTKRADVLERELRDQQAAATRRGMTLLDYLAEKQRVGNRHFSTSWSARALVIPAQTASFAAPARASTPTPPPLSPLGAASAIFSFRMNRTGAHPGALPHIQTTMIRDQMVAAQRRGMTLEGYLEWKQVESRRKTGRFRKRARET</sequence>
<name>A0A1B9GZT2_9TREE</name>
<dbReference type="AlphaFoldDB" id="A0A1B9GZT2"/>
<dbReference type="EMBL" id="KI669495">
    <property type="protein sequence ID" value="OCF36532.1"/>
    <property type="molecule type" value="Genomic_DNA"/>
</dbReference>
<feature type="compositionally biased region" description="Basic and acidic residues" evidence="1">
    <location>
        <begin position="145"/>
        <end position="154"/>
    </location>
</feature>
<evidence type="ECO:0000313" key="2">
    <source>
        <dbReference type="EMBL" id="OCF36532.1"/>
    </source>
</evidence>
<feature type="compositionally biased region" description="Low complexity" evidence="1">
    <location>
        <begin position="155"/>
        <end position="170"/>
    </location>
</feature>
<feature type="region of interest" description="Disordered" evidence="1">
    <location>
        <begin position="280"/>
        <end position="302"/>
    </location>
</feature>
<keyword evidence="3" id="KW-1185">Reference proteome</keyword>
<gene>
    <name evidence="2" type="ORF">I316_01782</name>
</gene>
<protein>
    <submittedName>
        <fullName evidence="2">Uncharacterized protein</fullName>
    </submittedName>
</protein>
<feature type="compositionally biased region" description="Polar residues" evidence="1">
    <location>
        <begin position="291"/>
        <end position="302"/>
    </location>
</feature>
<reference evidence="3" key="2">
    <citation type="submission" date="2013-12" db="EMBL/GenBank/DDBJ databases">
        <title>Evolution of pathogenesis and genome organization in the Tremellales.</title>
        <authorList>
            <person name="Cuomo C."/>
            <person name="Litvintseva A."/>
            <person name="Heitman J."/>
            <person name="Chen Y."/>
            <person name="Sun S."/>
            <person name="Springer D."/>
            <person name="Dromer F."/>
            <person name="Young S."/>
            <person name="Zeng Q."/>
            <person name="Chapman S."/>
            <person name="Gujja S."/>
            <person name="Saif S."/>
            <person name="Birren B."/>
        </authorList>
    </citation>
    <scope>NUCLEOTIDE SEQUENCE [LARGE SCALE GENOMIC DNA]</scope>
    <source>
        <strain evidence="3">BCC8398</strain>
    </source>
</reference>
<evidence type="ECO:0000313" key="3">
    <source>
        <dbReference type="Proteomes" id="UP000092666"/>
    </source>
</evidence>
<feature type="region of interest" description="Disordered" evidence="1">
    <location>
        <begin position="140"/>
        <end position="175"/>
    </location>
</feature>
<feature type="compositionally biased region" description="Low complexity" evidence="1">
    <location>
        <begin position="47"/>
        <end position="58"/>
    </location>
</feature>
<feature type="compositionally biased region" description="Low complexity" evidence="1">
    <location>
        <begin position="68"/>
        <end position="82"/>
    </location>
</feature>
<accession>A0A1B9GZT2</accession>
<reference evidence="2 3" key="1">
    <citation type="submission" date="2013-07" db="EMBL/GenBank/DDBJ databases">
        <title>The Genome Sequence of Cryptococcus heveanensis BCC8398.</title>
        <authorList>
            <consortium name="The Broad Institute Genome Sequencing Platform"/>
            <person name="Cuomo C."/>
            <person name="Litvintseva A."/>
            <person name="Chen Y."/>
            <person name="Heitman J."/>
            <person name="Sun S."/>
            <person name="Springer D."/>
            <person name="Dromer F."/>
            <person name="Young S.K."/>
            <person name="Zeng Q."/>
            <person name="Gargeya S."/>
            <person name="Fitzgerald M."/>
            <person name="Abouelleil A."/>
            <person name="Alvarado L."/>
            <person name="Berlin A.M."/>
            <person name="Chapman S.B."/>
            <person name="Dewar J."/>
            <person name="Goldberg J."/>
            <person name="Griggs A."/>
            <person name="Gujja S."/>
            <person name="Hansen M."/>
            <person name="Howarth C."/>
            <person name="Imamovic A."/>
            <person name="Larimer J."/>
            <person name="McCowan C."/>
            <person name="Murphy C."/>
            <person name="Pearson M."/>
            <person name="Priest M."/>
            <person name="Roberts A."/>
            <person name="Saif S."/>
            <person name="Shea T."/>
            <person name="Sykes S."/>
            <person name="Wortman J."/>
            <person name="Nusbaum C."/>
            <person name="Birren B."/>
        </authorList>
    </citation>
    <scope>NUCLEOTIDE SEQUENCE [LARGE SCALE GENOMIC DNA]</scope>
    <source>
        <strain evidence="2 3">BCC8398</strain>
    </source>
</reference>